<dbReference type="GO" id="GO:0008017">
    <property type="term" value="F:microtubule binding"/>
    <property type="evidence" value="ECO:0007669"/>
    <property type="project" value="InterPro"/>
</dbReference>
<reference evidence="4 5" key="1">
    <citation type="journal article" date="2008" name="Nature">
        <title>The genome of the choanoflagellate Monosiga brevicollis and the origin of metazoans.</title>
        <authorList>
            <consortium name="JGI Sequencing"/>
            <person name="King N."/>
            <person name="Westbrook M.J."/>
            <person name="Young S.L."/>
            <person name="Kuo A."/>
            <person name="Abedin M."/>
            <person name="Chapman J."/>
            <person name="Fairclough S."/>
            <person name="Hellsten U."/>
            <person name="Isogai Y."/>
            <person name="Letunic I."/>
            <person name="Marr M."/>
            <person name="Pincus D."/>
            <person name="Putnam N."/>
            <person name="Rokas A."/>
            <person name="Wright K.J."/>
            <person name="Zuzow R."/>
            <person name="Dirks W."/>
            <person name="Good M."/>
            <person name="Goodstein D."/>
            <person name="Lemons D."/>
            <person name="Li W."/>
            <person name="Lyons J.B."/>
            <person name="Morris A."/>
            <person name="Nichols S."/>
            <person name="Richter D.J."/>
            <person name="Salamov A."/>
            <person name="Bork P."/>
            <person name="Lim W.A."/>
            <person name="Manning G."/>
            <person name="Miller W.T."/>
            <person name="McGinnis W."/>
            <person name="Shapiro H."/>
            <person name="Tjian R."/>
            <person name="Grigoriev I.V."/>
            <person name="Rokhsar D."/>
        </authorList>
    </citation>
    <scope>NUCLEOTIDE SEQUENCE [LARGE SCALE GENOMIC DNA]</scope>
    <source>
        <strain evidence="5">MX1 / ATCC 50154</strain>
    </source>
</reference>
<organism evidence="4 5">
    <name type="scientific">Monosiga brevicollis</name>
    <name type="common">Choanoflagellate</name>
    <dbReference type="NCBI Taxonomy" id="81824"/>
    <lineage>
        <taxon>Eukaryota</taxon>
        <taxon>Choanoflagellata</taxon>
        <taxon>Craspedida</taxon>
        <taxon>Salpingoecidae</taxon>
        <taxon>Monosiga</taxon>
    </lineage>
</organism>
<dbReference type="Pfam" id="PF12796">
    <property type="entry name" value="Ank_2"/>
    <property type="match status" value="1"/>
</dbReference>
<dbReference type="SMART" id="SM01052">
    <property type="entry name" value="CAP_GLY"/>
    <property type="match status" value="2"/>
</dbReference>
<dbReference type="Gene3D" id="2.30.30.190">
    <property type="entry name" value="CAP Gly-rich-like domain"/>
    <property type="match status" value="2"/>
</dbReference>
<feature type="repeat" description="ANK" evidence="1">
    <location>
        <begin position="154"/>
        <end position="186"/>
    </location>
</feature>
<dbReference type="KEGG" id="mbr:MONBRDRAFT_28109"/>
<dbReference type="EMBL" id="CH991564">
    <property type="protein sequence ID" value="EDQ86744.1"/>
    <property type="molecule type" value="Genomic_DNA"/>
</dbReference>
<dbReference type="AlphaFoldDB" id="A9V781"/>
<dbReference type="InterPro" id="IPR002110">
    <property type="entry name" value="Ankyrin_rpt"/>
</dbReference>
<protein>
    <recommendedName>
        <fullName evidence="3">CAP-Gly domain-containing protein</fullName>
    </recommendedName>
</protein>
<name>A9V781_MONBE</name>
<evidence type="ECO:0000259" key="3">
    <source>
        <dbReference type="PROSITE" id="PS50245"/>
    </source>
</evidence>
<accession>A9V781</accession>
<dbReference type="OMA" id="CIMFLYF"/>
<keyword evidence="1" id="KW-0040">ANK repeat</keyword>
<dbReference type="InterPro" id="IPR000938">
    <property type="entry name" value="CAP-Gly_domain"/>
</dbReference>
<dbReference type="PROSITE" id="PS50088">
    <property type="entry name" value="ANK_REPEAT"/>
    <property type="match status" value="1"/>
</dbReference>
<feature type="compositionally biased region" description="Basic and acidic residues" evidence="2">
    <location>
        <begin position="414"/>
        <end position="424"/>
    </location>
</feature>
<dbReference type="PANTHER" id="PTHR13958">
    <property type="entry name" value="CENTROSOME-ASSOCIATED PROTEIN 350"/>
    <property type="match status" value="1"/>
</dbReference>
<dbReference type="RefSeq" id="XP_001748580.1">
    <property type="nucleotide sequence ID" value="XM_001748528.1"/>
</dbReference>
<dbReference type="FunCoup" id="A9V781">
    <property type="interactions" value="181"/>
</dbReference>
<evidence type="ECO:0000256" key="1">
    <source>
        <dbReference type="PROSITE-ProRule" id="PRU00023"/>
    </source>
</evidence>
<dbReference type="Gene3D" id="1.25.40.20">
    <property type="entry name" value="Ankyrin repeat-containing domain"/>
    <property type="match status" value="1"/>
</dbReference>
<dbReference type="eggNOG" id="KOG4568">
    <property type="taxonomic scope" value="Eukaryota"/>
</dbReference>
<dbReference type="InterPro" id="IPR036859">
    <property type="entry name" value="CAP-Gly_dom_sf"/>
</dbReference>
<dbReference type="InterPro" id="IPR028750">
    <property type="entry name" value="CEP350/CC187"/>
</dbReference>
<dbReference type="SUPFAM" id="SSF48403">
    <property type="entry name" value="Ankyrin repeat"/>
    <property type="match status" value="1"/>
</dbReference>
<dbReference type="SUPFAM" id="SSF74924">
    <property type="entry name" value="Cap-Gly domain"/>
    <property type="match status" value="2"/>
</dbReference>
<dbReference type="GeneID" id="5893707"/>
<dbReference type="STRING" id="81824.A9V781"/>
<dbReference type="Proteomes" id="UP000001357">
    <property type="component" value="Unassembled WGS sequence"/>
</dbReference>
<sequence length="576" mass="62765">MEDPLLAQPPGWLADVPQSLLAAIRVHDDPTSADIFALQRSWDSTTLAQRDVWLSELHRAGVDVNAIDPVSGCASIHLVVQSAAPGVGDDEQAAECLARLIREGADVNLRCQHLGMTPLHYAAYFGAPHTMDVLLRSRSVSGNAEVDAICTGMQRGTALHLAVLGNNLECLKHLLQARANSAIRDGAQQRPIDLARSMLSRPSEFDDPPTLEEMIRLLEADEGRAVVHDAPPRKAVQQPAMQPSPTSGHANDALRRLRNSLMPINMQDAFSDSSSVSNPNLDDGEIEVGDRVMVRDKGPGIVRFKGQTKFKPGMWYGIQLDDPQGRNNGTVGLVTYFRTKPMHGCFVRRNRLSKLGSRVASPQVNDSDVKVTPTARQLAAIRMSRRKATPFTAPTLNVGQTTRVDKGFSENYDHYSSKQQRDAEATSVYSDGAKSAQPSPDDVQARFRSKLYKSAGKEGKKETPPKALRPTSLKGSPYQKSSPGAAFSPMHDAFGLQSRVLVGKDMGYVVYMGPTHLGDGNYIGVALDRAAENGHDGTVDGKRYFSCPAGRGMLKPANRVFWHGKRVSDVLDEDDD</sequence>
<evidence type="ECO:0000313" key="5">
    <source>
        <dbReference type="Proteomes" id="UP000001357"/>
    </source>
</evidence>
<dbReference type="SMART" id="SM00248">
    <property type="entry name" value="ANK"/>
    <property type="match status" value="3"/>
</dbReference>
<feature type="compositionally biased region" description="Basic and acidic residues" evidence="2">
    <location>
        <begin position="455"/>
        <end position="464"/>
    </location>
</feature>
<dbReference type="InterPro" id="IPR036770">
    <property type="entry name" value="Ankyrin_rpt-contain_sf"/>
</dbReference>
<dbReference type="Pfam" id="PF01302">
    <property type="entry name" value="CAP_GLY"/>
    <property type="match status" value="2"/>
</dbReference>
<keyword evidence="5" id="KW-1185">Reference proteome</keyword>
<feature type="domain" description="CAP-Gly" evidence="3">
    <location>
        <begin position="513"/>
        <end position="563"/>
    </location>
</feature>
<dbReference type="InParanoid" id="A9V781"/>
<dbReference type="GO" id="GO:0005813">
    <property type="term" value="C:centrosome"/>
    <property type="evidence" value="ECO:0007669"/>
    <property type="project" value="InterPro"/>
</dbReference>
<dbReference type="PANTHER" id="PTHR13958:SF3">
    <property type="entry name" value="CAP-GLY DOMAIN-CONTAINING PROTEIN-RELATED"/>
    <property type="match status" value="1"/>
</dbReference>
<gene>
    <name evidence="4" type="ORF">MONBRDRAFT_28109</name>
</gene>
<dbReference type="PROSITE" id="PS50245">
    <property type="entry name" value="CAP_GLY_2"/>
    <property type="match status" value="2"/>
</dbReference>
<evidence type="ECO:0000256" key="2">
    <source>
        <dbReference type="SAM" id="MobiDB-lite"/>
    </source>
</evidence>
<feature type="domain" description="CAP-Gly" evidence="3">
    <location>
        <begin position="306"/>
        <end position="348"/>
    </location>
</feature>
<dbReference type="GO" id="GO:0034453">
    <property type="term" value="P:microtubule anchoring"/>
    <property type="evidence" value="ECO:0007669"/>
    <property type="project" value="InterPro"/>
</dbReference>
<proteinExistence type="predicted"/>
<evidence type="ECO:0000313" key="4">
    <source>
        <dbReference type="EMBL" id="EDQ86744.1"/>
    </source>
</evidence>
<feature type="region of interest" description="Disordered" evidence="2">
    <location>
        <begin position="414"/>
        <end position="489"/>
    </location>
</feature>